<dbReference type="AlphaFoldDB" id="A0AAW0V104"/>
<dbReference type="PANTHER" id="PTHR23279">
    <property type="entry name" value="DEFECTIVE PROBOSCIS EXTENSION RESPONSE DPR -RELATED"/>
    <property type="match status" value="1"/>
</dbReference>
<protein>
    <recommendedName>
        <fullName evidence="2">Ig-like domain-containing protein</fullName>
    </recommendedName>
</protein>
<dbReference type="Gene3D" id="2.60.40.10">
    <property type="entry name" value="Immunoglobulins"/>
    <property type="match status" value="2"/>
</dbReference>
<dbReference type="InterPro" id="IPR003599">
    <property type="entry name" value="Ig_sub"/>
</dbReference>
<feature type="domain" description="Ig-like" evidence="2">
    <location>
        <begin position="75"/>
        <end position="174"/>
    </location>
</feature>
<dbReference type="SMART" id="SM00408">
    <property type="entry name" value="IGc2"/>
    <property type="match status" value="2"/>
</dbReference>
<feature type="signal peptide" evidence="1">
    <location>
        <begin position="1"/>
        <end position="17"/>
    </location>
</feature>
<name>A0AAW0V104_SCYPA</name>
<dbReference type="InterPro" id="IPR013783">
    <property type="entry name" value="Ig-like_fold"/>
</dbReference>
<comment type="caution">
    <text evidence="3">The sequence shown here is derived from an EMBL/GenBank/DDBJ whole genome shotgun (WGS) entry which is preliminary data.</text>
</comment>
<dbReference type="SMART" id="SM00409">
    <property type="entry name" value="IG"/>
    <property type="match status" value="2"/>
</dbReference>
<dbReference type="FunFam" id="2.60.40.10:FF:000129">
    <property type="entry name" value="CLUMA_CG018772, isoform A"/>
    <property type="match status" value="1"/>
</dbReference>
<proteinExistence type="predicted"/>
<feature type="chain" id="PRO_5043317814" description="Ig-like domain-containing protein" evidence="1">
    <location>
        <begin position="18"/>
        <end position="319"/>
    </location>
</feature>
<dbReference type="InterPro" id="IPR036179">
    <property type="entry name" value="Ig-like_dom_sf"/>
</dbReference>
<dbReference type="PANTHER" id="PTHR23279:SF36">
    <property type="entry name" value="DEFECTIVE PROBOSCIS EXTENSION RESPONSE 9, ISOFORM A"/>
    <property type="match status" value="1"/>
</dbReference>
<dbReference type="PROSITE" id="PS50835">
    <property type="entry name" value="IG_LIKE"/>
    <property type="match status" value="2"/>
</dbReference>
<dbReference type="GO" id="GO:0050808">
    <property type="term" value="P:synapse organization"/>
    <property type="evidence" value="ECO:0007669"/>
    <property type="project" value="TreeGrafter"/>
</dbReference>
<dbReference type="InterPro" id="IPR003598">
    <property type="entry name" value="Ig_sub2"/>
</dbReference>
<keyword evidence="4" id="KW-1185">Reference proteome</keyword>
<evidence type="ECO:0000256" key="1">
    <source>
        <dbReference type="SAM" id="SignalP"/>
    </source>
</evidence>
<evidence type="ECO:0000313" key="4">
    <source>
        <dbReference type="Proteomes" id="UP001487740"/>
    </source>
</evidence>
<evidence type="ECO:0000259" key="2">
    <source>
        <dbReference type="PROSITE" id="PS50835"/>
    </source>
</evidence>
<keyword evidence="1" id="KW-0732">Signal</keyword>
<organism evidence="3 4">
    <name type="scientific">Scylla paramamosain</name>
    <name type="common">Mud crab</name>
    <dbReference type="NCBI Taxonomy" id="85552"/>
    <lineage>
        <taxon>Eukaryota</taxon>
        <taxon>Metazoa</taxon>
        <taxon>Ecdysozoa</taxon>
        <taxon>Arthropoda</taxon>
        <taxon>Crustacea</taxon>
        <taxon>Multicrustacea</taxon>
        <taxon>Malacostraca</taxon>
        <taxon>Eumalacostraca</taxon>
        <taxon>Eucarida</taxon>
        <taxon>Decapoda</taxon>
        <taxon>Pleocyemata</taxon>
        <taxon>Brachyura</taxon>
        <taxon>Eubrachyura</taxon>
        <taxon>Portunoidea</taxon>
        <taxon>Portunidae</taxon>
        <taxon>Portuninae</taxon>
        <taxon>Scylla</taxon>
    </lineage>
</organism>
<dbReference type="Pfam" id="PF07686">
    <property type="entry name" value="V-set"/>
    <property type="match status" value="1"/>
</dbReference>
<dbReference type="InterPro" id="IPR013106">
    <property type="entry name" value="Ig_V-set"/>
</dbReference>
<accession>A0AAW0V104</accession>
<reference evidence="3 4" key="1">
    <citation type="submission" date="2023-03" db="EMBL/GenBank/DDBJ databases">
        <title>High-quality genome of Scylla paramamosain provides insights in environmental adaptation.</title>
        <authorList>
            <person name="Zhang L."/>
        </authorList>
    </citation>
    <scope>NUCLEOTIDE SEQUENCE [LARGE SCALE GENOMIC DNA]</scope>
    <source>
        <strain evidence="3">LZ_2023a</strain>
        <tissue evidence="3">Muscle</tissue>
    </source>
</reference>
<sequence length="319" mass="34423">MLICALATLVLPLLGSGLVAPVGGEAGGGRKTLAVMEVVEGAEGEGEGEGEEAGDGGDSLLAFPDDSPAYELDQPYFDYEESANVTALLGKTALLNCRVKNIGNQTVSWVRHRDIHLLTVGRFTYTSDERFSARHTAGSQDWMLLIHYLQKRDEGIYECQISTTPPASHFIHLSVVEPETEIVGGPDVYINTGSRLALTCSVKYSPEPPAFIFWYHNEKLVSYDRTRAGVVVSTERGVVSTSRLLVQVADTRHSGTYTCSPANSKPKSVNVHVIAGDQPAAIVHENHGSVGLPSHSLLFICLFCIMFSFSIISSTPVSP</sequence>
<gene>
    <name evidence="3" type="ORF">O3P69_001604</name>
</gene>
<feature type="domain" description="Ig-like" evidence="2">
    <location>
        <begin position="178"/>
        <end position="270"/>
    </location>
</feature>
<dbReference type="EMBL" id="JARAKH010000003">
    <property type="protein sequence ID" value="KAK8405128.1"/>
    <property type="molecule type" value="Genomic_DNA"/>
</dbReference>
<evidence type="ECO:0000313" key="3">
    <source>
        <dbReference type="EMBL" id="KAK8405128.1"/>
    </source>
</evidence>
<dbReference type="GO" id="GO:0032589">
    <property type="term" value="C:neuron projection membrane"/>
    <property type="evidence" value="ECO:0007669"/>
    <property type="project" value="TreeGrafter"/>
</dbReference>
<dbReference type="Pfam" id="PF13927">
    <property type="entry name" value="Ig_3"/>
    <property type="match status" value="1"/>
</dbReference>
<dbReference type="SMART" id="SM00406">
    <property type="entry name" value="IGv"/>
    <property type="match status" value="1"/>
</dbReference>
<dbReference type="InterPro" id="IPR037448">
    <property type="entry name" value="Zig-8"/>
</dbReference>
<dbReference type="Proteomes" id="UP001487740">
    <property type="component" value="Unassembled WGS sequence"/>
</dbReference>
<dbReference type="SUPFAM" id="SSF48726">
    <property type="entry name" value="Immunoglobulin"/>
    <property type="match status" value="2"/>
</dbReference>
<dbReference type="InterPro" id="IPR007110">
    <property type="entry name" value="Ig-like_dom"/>
</dbReference>
<dbReference type="FunFam" id="2.60.40.10:FF:000533">
    <property type="entry name" value="Uncharacterized protein, isoform A"/>
    <property type="match status" value="1"/>
</dbReference>